<dbReference type="EMBL" id="FQTV01000005">
    <property type="protein sequence ID" value="SHF07833.1"/>
    <property type="molecule type" value="Genomic_DNA"/>
</dbReference>
<reference evidence="2 3" key="1">
    <citation type="submission" date="2016-11" db="EMBL/GenBank/DDBJ databases">
        <authorList>
            <person name="Jaros S."/>
            <person name="Januszkiewicz K."/>
            <person name="Wedrychowicz H."/>
        </authorList>
    </citation>
    <scope>NUCLEOTIDE SEQUENCE [LARGE SCALE GENOMIC DNA]</scope>
    <source>
        <strain evidence="2 3">DSM 26991</strain>
    </source>
</reference>
<dbReference type="Proteomes" id="UP000184509">
    <property type="component" value="Unassembled WGS sequence"/>
</dbReference>
<evidence type="ECO:0000259" key="1">
    <source>
        <dbReference type="PROSITE" id="PS51304"/>
    </source>
</evidence>
<dbReference type="PROSITE" id="PS51304">
    <property type="entry name" value="GALECTIN"/>
    <property type="match status" value="1"/>
</dbReference>
<dbReference type="GO" id="GO:0030246">
    <property type="term" value="F:carbohydrate binding"/>
    <property type="evidence" value="ECO:0007669"/>
    <property type="project" value="InterPro"/>
</dbReference>
<dbReference type="AlphaFoldDB" id="A0A1M4YQ75"/>
<protein>
    <recommendedName>
        <fullName evidence="1">Galectin domain-containing protein</fullName>
    </recommendedName>
</protein>
<keyword evidence="3" id="KW-1185">Reference proteome</keyword>
<dbReference type="RefSeq" id="WP_073400178.1">
    <property type="nucleotide sequence ID" value="NZ_FQTV01000005.1"/>
</dbReference>
<feature type="domain" description="Galectin" evidence="1">
    <location>
        <begin position="1"/>
        <end position="53"/>
    </location>
</feature>
<dbReference type="OrthoDB" id="981970at2"/>
<accession>A0A1M4YQ75</accession>
<evidence type="ECO:0000313" key="3">
    <source>
        <dbReference type="Proteomes" id="UP000184509"/>
    </source>
</evidence>
<name>A0A1M4YQ75_9BACE</name>
<evidence type="ECO:0000313" key="2">
    <source>
        <dbReference type="EMBL" id="SHF07833.1"/>
    </source>
</evidence>
<sequence length="137" mass="16406">MIEGEKYTEDVKTYFNYLITEFGFRMSNEKIRCNAFYDLQYSDGNRIVSVSYENIEDYLQVIVYMLQNGKLPDYDDKTKTLHLNRLNAQVMSIIDRNEIGLNNEFIVKFNPKLEIEKQWLKSAKELRLCLKHFKEIQ</sequence>
<gene>
    <name evidence="2" type="ORF">SAMN05444405_10547</name>
</gene>
<dbReference type="InterPro" id="IPR001079">
    <property type="entry name" value="Galectin_CRD"/>
</dbReference>
<organism evidence="2 3">
    <name type="scientific">Bacteroides luti</name>
    <dbReference type="NCBI Taxonomy" id="1297750"/>
    <lineage>
        <taxon>Bacteria</taxon>
        <taxon>Pseudomonadati</taxon>
        <taxon>Bacteroidota</taxon>
        <taxon>Bacteroidia</taxon>
        <taxon>Bacteroidales</taxon>
        <taxon>Bacteroidaceae</taxon>
        <taxon>Bacteroides</taxon>
    </lineage>
</organism>
<proteinExistence type="predicted"/>